<comment type="caution">
    <text evidence="2">The sequence shown here is derived from an EMBL/GenBank/DDBJ whole genome shotgun (WGS) entry which is preliminary data.</text>
</comment>
<sequence length="151" mass="16437">MAQAAPTPGRLTVGDRATGTALPDVFSERTHMIVRWTLTIASGLLVGYWAAANRRSGGPITGWNLLFGFTTTIVFIVLCAAVLLVTARMRRELHALTWAVFLGGTFGFVYAQTDKTVLRSAVMAAAVGAVVFVVLFYRYYTHEDAEGHRTP</sequence>
<accession>A0ABV5E5X8</accession>
<evidence type="ECO:0000256" key="1">
    <source>
        <dbReference type="SAM" id="Phobius"/>
    </source>
</evidence>
<evidence type="ECO:0008006" key="4">
    <source>
        <dbReference type="Google" id="ProtNLM"/>
    </source>
</evidence>
<feature type="transmembrane region" description="Helical" evidence="1">
    <location>
        <begin position="117"/>
        <end position="140"/>
    </location>
</feature>
<feature type="transmembrane region" description="Helical" evidence="1">
    <location>
        <begin position="63"/>
        <end position="86"/>
    </location>
</feature>
<feature type="transmembrane region" description="Helical" evidence="1">
    <location>
        <begin position="33"/>
        <end position="51"/>
    </location>
</feature>
<reference evidence="2 3" key="1">
    <citation type="submission" date="2024-01" db="EMBL/GenBank/DDBJ databases">
        <title>Genome mining of biosynthetic gene clusters to explore secondary metabolites of Streptomyces sp.</title>
        <authorList>
            <person name="Baig A."/>
            <person name="Ajitkumar Shintre N."/>
            <person name="Kumar H."/>
            <person name="Anbarasu A."/>
            <person name="Ramaiah S."/>
        </authorList>
    </citation>
    <scope>NUCLEOTIDE SEQUENCE [LARGE SCALE GENOMIC DNA]</scope>
    <source>
        <strain evidence="2 3">A57</strain>
    </source>
</reference>
<evidence type="ECO:0000313" key="2">
    <source>
        <dbReference type="EMBL" id="MFB8772240.1"/>
    </source>
</evidence>
<protein>
    <recommendedName>
        <fullName evidence="4">Integral membrane protein</fullName>
    </recommendedName>
</protein>
<keyword evidence="1" id="KW-0812">Transmembrane</keyword>
<dbReference type="Proteomes" id="UP001585080">
    <property type="component" value="Unassembled WGS sequence"/>
</dbReference>
<keyword evidence="3" id="KW-1185">Reference proteome</keyword>
<keyword evidence="1" id="KW-1133">Transmembrane helix</keyword>
<keyword evidence="1" id="KW-0472">Membrane</keyword>
<dbReference type="EMBL" id="JAYMRP010000003">
    <property type="protein sequence ID" value="MFB8772240.1"/>
    <property type="molecule type" value="Genomic_DNA"/>
</dbReference>
<proteinExistence type="predicted"/>
<organism evidence="2 3">
    <name type="scientific">Streptomyces broussonetiae</name>
    <dbReference type="NCBI Taxonomy" id="2686304"/>
    <lineage>
        <taxon>Bacteria</taxon>
        <taxon>Bacillati</taxon>
        <taxon>Actinomycetota</taxon>
        <taxon>Actinomycetes</taxon>
        <taxon>Kitasatosporales</taxon>
        <taxon>Streptomycetaceae</taxon>
        <taxon>Streptomyces</taxon>
    </lineage>
</organism>
<feature type="transmembrane region" description="Helical" evidence="1">
    <location>
        <begin position="93"/>
        <end position="111"/>
    </location>
</feature>
<dbReference type="RefSeq" id="WP_376731208.1">
    <property type="nucleotide sequence ID" value="NZ_JAYMRP010000003.1"/>
</dbReference>
<gene>
    <name evidence="2" type="ORF">VSS16_05765</name>
</gene>
<name>A0ABV5E5X8_9ACTN</name>
<evidence type="ECO:0000313" key="3">
    <source>
        <dbReference type="Proteomes" id="UP001585080"/>
    </source>
</evidence>